<evidence type="ECO:0000256" key="1">
    <source>
        <dbReference type="ARBA" id="ARBA00004162"/>
    </source>
</evidence>
<comment type="subunit">
    <text evidence="6">Tightly associated with the cellulose synthase catalytic subunit.</text>
</comment>
<keyword evidence="4 6" id="KW-1133">Transmembrane helix</keyword>
<comment type="subcellular location">
    <subcellularLocation>
        <location evidence="6">Cell inner membrane</location>
    </subcellularLocation>
    <subcellularLocation>
        <location evidence="1">Cell membrane</location>
        <topology evidence="1">Single-pass membrane protein</topology>
    </subcellularLocation>
</comment>
<feature type="region of interest" description="Disordered" evidence="7">
    <location>
        <begin position="24"/>
        <end position="73"/>
    </location>
</feature>
<evidence type="ECO:0000256" key="2">
    <source>
        <dbReference type="ARBA" id="ARBA00022475"/>
    </source>
</evidence>
<evidence type="ECO:0000256" key="6">
    <source>
        <dbReference type="RuleBase" id="RU365021"/>
    </source>
</evidence>
<comment type="function">
    <text evidence="6">Binds the cellulose synthase activator, bis-(3'-5') cyclic diguanylic acid (c-di-GMP).</text>
</comment>
<keyword evidence="3 6" id="KW-0812">Transmembrane</keyword>
<dbReference type="Proteomes" id="UP000321062">
    <property type="component" value="Chromosome"/>
</dbReference>
<feature type="compositionally biased region" description="Pro residues" evidence="7">
    <location>
        <begin position="43"/>
        <end position="54"/>
    </location>
</feature>
<sequence>MQWRHVRGVVLAFWAMAAWPASAQQPQPFDMSPERQTESPAATQPPPAPEPPATIEPQAPQATPAPEPPPVSPVRYLIPFDTLQLTGETARQGMTVFLTDDEAQAPVALNVGYLNAVVAAPEASELRVDINGTNVLAAPISSSAATTDVRIDVPAGTLRPGPNLVEFSAVQRHRTDCSVASTYELWTRIDPSRTFLSFGTPGAGSVSRLADLAATGFDDVGETVLHLVAPDLERPEARQAALALAQALGLALRVPDTTVEIADGIAAPAPGALNVVLATADALPAEVASLGIEAKAGPVAAFAKVGDTNVLVVSGPDWAGVDLAVRSIGGENGSNPGFLRSRADLAYPIPLVTGSTEIALADLGVQTSEFNGRRFTTSFEFALPSDFYSNMFGQATLLLNAAYSSDVLPESQFNIYVNGQIASSTPVLRTERGFSRDTPIKIPMTNFRAGRNRVDIEVLLHTAADEACPPGLTQTAPNRFLLSANSRLQIPNFGRIAVAPDLAAFAGTGAPYVGASPQPVVVAAGQDTLASGLTWLTRVAVAAGEAVPVIVVPPEQLNPAANALVVSPLPVLGAQTAIRSGVAQSNGPGRGGVGDDALLDSFRSASGNGGPFEGIADWLARQFDLQPQDFWPVHPNDADFVPKSADAVIMSQVHQPEGGIWTYLTIPDEKFFLDGTRRLVRTDNWRAIAGRISTLGAADAAVTTVRPNNKTLIATQPPSLANYRLIAANWLSANVMEFTLLLAGLAVLLTLATWALLKTVGRKG</sequence>
<dbReference type="UniPathway" id="UPA00694"/>
<feature type="signal peptide" evidence="6">
    <location>
        <begin position="1"/>
        <end position="23"/>
    </location>
</feature>
<feature type="chain" id="PRO_5041746735" description="Cyclic di-GMP-binding protein" evidence="6">
    <location>
        <begin position="24"/>
        <end position="764"/>
    </location>
</feature>
<keyword evidence="2 6" id="KW-1003">Cell membrane</keyword>
<dbReference type="GO" id="GO:0006011">
    <property type="term" value="P:UDP-alpha-D-glucose metabolic process"/>
    <property type="evidence" value="ECO:0007669"/>
    <property type="project" value="InterPro"/>
</dbReference>
<gene>
    <name evidence="8" type="ORF">FNA67_07850</name>
</gene>
<dbReference type="GO" id="GO:0005886">
    <property type="term" value="C:plasma membrane"/>
    <property type="evidence" value="ECO:0007669"/>
    <property type="project" value="UniProtKB-SubCell"/>
</dbReference>
<proteinExistence type="inferred from homology"/>
<dbReference type="Pfam" id="PF03170">
    <property type="entry name" value="BcsB"/>
    <property type="match status" value="1"/>
</dbReference>
<dbReference type="GO" id="GO:0030244">
    <property type="term" value="P:cellulose biosynthetic process"/>
    <property type="evidence" value="ECO:0007669"/>
    <property type="project" value="UniProtKB-KW"/>
</dbReference>
<dbReference type="PANTHER" id="PTHR39083:SF1">
    <property type="entry name" value="CYCLIC DI-GMP-BINDING PROTEIN"/>
    <property type="match status" value="1"/>
</dbReference>
<keyword evidence="6" id="KW-0973">c-di-GMP</keyword>
<keyword evidence="6" id="KW-0732">Signal</keyword>
<accession>A0A5B9DM89</accession>
<dbReference type="EMBL" id="CP041690">
    <property type="protein sequence ID" value="QEE20092.1"/>
    <property type="molecule type" value="Genomic_DNA"/>
</dbReference>
<reference evidence="8 9" key="1">
    <citation type="journal article" date="2015" name="Int. J. Syst. Evol. Microbiol.">
        <title>Youhaiella tibetensis gen. nov., sp. nov., isolated from subsurface sediment.</title>
        <authorList>
            <person name="Wang Y.X."/>
            <person name="Huang F.Q."/>
            <person name="Nogi Y."/>
            <person name="Pang S.J."/>
            <person name="Wang P.K."/>
            <person name="Lv J."/>
        </authorList>
    </citation>
    <scope>NUCLEOTIDE SEQUENCE [LARGE SCALE GENOMIC DNA]</scope>
    <source>
        <strain evidence="9">fig4</strain>
    </source>
</reference>
<evidence type="ECO:0000256" key="5">
    <source>
        <dbReference type="ARBA" id="ARBA00023136"/>
    </source>
</evidence>
<keyword evidence="5 6" id="KW-0472">Membrane</keyword>
<feature type="compositionally biased region" description="Pro residues" evidence="7">
    <location>
        <begin position="63"/>
        <end position="72"/>
    </location>
</feature>
<dbReference type="RefSeq" id="WP_147655649.1">
    <property type="nucleotide sequence ID" value="NZ_BMFM01000001.1"/>
</dbReference>
<dbReference type="PANTHER" id="PTHR39083">
    <property type="entry name" value="CYCLIC DI-GMP-BINDING PROTEIN"/>
    <property type="match status" value="1"/>
</dbReference>
<dbReference type="AlphaFoldDB" id="A0A5B9DM89"/>
<keyword evidence="6" id="KW-0135">Cellulose biosynthesis</keyword>
<evidence type="ECO:0000256" key="7">
    <source>
        <dbReference type="SAM" id="MobiDB-lite"/>
    </source>
</evidence>
<keyword evidence="6" id="KW-0997">Cell inner membrane</keyword>
<feature type="transmembrane region" description="Helical" evidence="6">
    <location>
        <begin position="738"/>
        <end position="757"/>
    </location>
</feature>
<dbReference type="InterPro" id="IPR018513">
    <property type="entry name" value="Cell_synthase_bac"/>
</dbReference>
<evidence type="ECO:0000256" key="3">
    <source>
        <dbReference type="ARBA" id="ARBA00022692"/>
    </source>
</evidence>
<comment type="pathway">
    <text evidence="6">Glycan metabolism; bacterial cellulose biosynthesis.</text>
</comment>
<name>A0A5B9DM89_9HYPH</name>
<keyword evidence="9" id="KW-1185">Reference proteome</keyword>
<protein>
    <recommendedName>
        <fullName evidence="6">Cyclic di-GMP-binding protein</fullName>
    </recommendedName>
    <alternativeName>
        <fullName evidence="6">Cellulose synthase regulatory subunit</fullName>
    </alternativeName>
</protein>
<evidence type="ECO:0000313" key="9">
    <source>
        <dbReference type="Proteomes" id="UP000321062"/>
    </source>
</evidence>
<dbReference type="KEGG" id="yti:FNA67_07850"/>
<evidence type="ECO:0000313" key="8">
    <source>
        <dbReference type="EMBL" id="QEE20092.1"/>
    </source>
</evidence>
<evidence type="ECO:0000256" key="4">
    <source>
        <dbReference type="ARBA" id="ARBA00022989"/>
    </source>
</evidence>
<comment type="similarity">
    <text evidence="6">Belongs to the AcsB/BcsB family.</text>
</comment>
<organism evidence="8 9">
    <name type="scientific">Paradevosia tibetensis</name>
    <dbReference type="NCBI Taxonomy" id="1447062"/>
    <lineage>
        <taxon>Bacteria</taxon>
        <taxon>Pseudomonadati</taxon>
        <taxon>Pseudomonadota</taxon>
        <taxon>Alphaproteobacteria</taxon>
        <taxon>Hyphomicrobiales</taxon>
        <taxon>Devosiaceae</taxon>
        <taxon>Paradevosia</taxon>
    </lineage>
</organism>
<dbReference type="Gene3D" id="2.60.120.260">
    <property type="entry name" value="Galactose-binding domain-like"/>
    <property type="match status" value="2"/>
</dbReference>
<dbReference type="OrthoDB" id="7615145at2"/>